<dbReference type="EMBL" id="FTMA01000006">
    <property type="protein sequence ID" value="SIR08075.1"/>
    <property type="molecule type" value="Genomic_DNA"/>
</dbReference>
<evidence type="ECO:0000313" key="2">
    <source>
        <dbReference type="Proteomes" id="UP000186953"/>
    </source>
</evidence>
<accession>A0A1N6Y080</accession>
<dbReference type="RefSeq" id="WP_076549441.1">
    <property type="nucleotide sequence ID" value="NZ_FTMA01000006.1"/>
</dbReference>
<reference evidence="2" key="1">
    <citation type="submission" date="2017-01" db="EMBL/GenBank/DDBJ databases">
        <authorList>
            <person name="Varghese N."/>
            <person name="Submissions S."/>
        </authorList>
    </citation>
    <scope>NUCLEOTIDE SEQUENCE [LARGE SCALE GENOMIC DNA]</scope>
    <source>
        <strain evidence="2">DSM 15366</strain>
    </source>
</reference>
<dbReference type="Proteomes" id="UP000186953">
    <property type="component" value="Unassembled WGS sequence"/>
</dbReference>
<protein>
    <submittedName>
        <fullName evidence="1">Uncharacterized protein</fullName>
    </submittedName>
</protein>
<sequence>MKTYFPLILLIICNLNLKAQQLQEFGTEIQVIVETGTKVYKYSAGFDSYCKIKDSIPIYATGKKYSRYLIKQGNCKGYIEDKSVQNEEFIKTQVANKIVAYKKEKIIQDSIAKIEYKKNCQYETNEIDDFNGKLRKYTDFYQVGDILSYLSIQLRNFGGNYSIVFDSAEDLGCASSYSHDKSFVQVKLENGDIVKFYHFGETDCGSFRLQGRLTSGEYNRLLKSPIDKIRLQGTSYYNDIEDIVYKEVFMDKLKCLKQ</sequence>
<name>A0A1N6Y080_9FLAO</name>
<dbReference type="STRING" id="228959.SAMN05421797_10623"/>
<dbReference type="AlphaFoldDB" id="A0A1N6Y080"/>
<dbReference type="OrthoDB" id="1453174at2"/>
<gene>
    <name evidence="1" type="ORF">SAMN05421797_10623</name>
</gene>
<evidence type="ECO:0000313" key="1">
    <source>
        <dbReference type="EMBL" id="SIR08075.1"/>
    </source>
</evidence>
<organism evidence="1 2">
    <name type="scientific">Maribacter ulvicola</name>
    <dbReference type="NCBI Taxonomy" id="228959"/>
    <lineage>
        <taxon>Bacteria</taxon>
        <taxon>Pseudomonadati</taxon>
        <taxon>Bacteroidota</taxon>
        <taxon>Flavobacteriia</taxon>
        <taxon>Flavobacteriales</taxon>
        <taxon>Flavobacteriaceae</taxon>
        <taxon>Maribacter</taxon>
    </lineage>
</organism>
<proteinExistence type="predicted"/>
<keyword evidence="2" id="KW-1185">Reference proteome</keyword>